<feature type="compositionally biased region" description="Acidic residues" evidence="1">
    <location>
        <begin position="438"/>
        <end position="450"/>
    </location>
</feature>
<feature type="compositionally biased region" description="Low complexity" evidence="1">
    <location>
        <begin position="885"/>
        <end position="898"/>
    </location>
</feature>
<feature type="region of interest" description="Disordered" evidence="1">
    <location>
        <begin position="425"/>
        <end position="456"/>
    </location>
</feature>
<sequence length="1833" mass="202368">MSPPATRNFGATLKFGAPASQITGKLPDPPTLLSQGLTQGLPTSSAQPSSAQPSKPPSSSLPSPSPSRMPSVQTPSGTWRHTGGQSSDTSTSPAPRSAAAALERSYAAAEALLLDAGRLRREDDYLALLASVSSALAQRPLLAAASRGGEAPLGEAPLGEAPLGEARAGEEALGEVPLGEFLGLAPGSLAAMATALTRAAFAQKHADLHLGALASQVSASCSEQGRLLRAIRERYAREFQGVARLHSDALWALETAAASVKELRGNLRRSDEGRGASEEALRERMGAFEEAARAEVAAAGAETARQAKAYEGKLAATNKALYALQGLVKGISKDTSQVRAGDQGGAMLKLNQRCEEQENELEELRPYKGLHKTVNVKLMMRDSEVAQLRAENEELKADKKRQAQLIQSLVNSRKGGLTENEYSMLVKEEDRAASANSDGEETEEEEEEEKDLPPTSHLCIMCKGRLDKVINVKDSLINGPPRLPAEAFRLMLPKLDLHQHWGDPEDEVPVVDESEEEKEDEEKKEEQNPNSNSPDLSGSDDEDEKMPVVTNAKTERITKLLNLKVCPTTIRDRALDDVWVVRTMRSIVNAKAVDDGNLVAGPFTLESGLGSRRTRFPEFCHGWFVPPPEQIAKVCVHAENVHKGISTASKAYKRAVQKDVAAMQALLDEADEHRWALYYGVKMLAQRSPPLPEASLFWNLLDETYAEDYTTFYYFCLHTVKSLADVSNQWGVTQFPHPPPNHYEFINRLEGPNKDTYEQEAGPEVGVITQLPRTMWIKHADAIKVTNLICSKTIQEDKDVVLRALAAVTVTAQGRMAHVDTNKVKCVDLHMFLKMMCHTYRSDQVNRTSAIRLMFETAASGRTDAGQLLYAQERGYGRKLHRKSSSTSGAAGASFYSSDQPGDDDDEFSGKAAPSLDIVQFRAVVESLAPSVGANEVSQMYREAHYASKGNVTYEEFIKIADRNQFFSRACMFPSYLLASATSSAQHSLEFRHKIGAIVHMSSHMMETKFDQIEKTLPMQSRLMFSGARREVTETIDFFSAGGCIDGLAPMAAYRRLLLLCLQIRTVNQENGIGMSKDSDALLPSNCLSEVEAVTTIVRDFDPCPMTMKLETFKKSFSVKKMVEFWRKKVSLSHGVPLGIIRVMRCGYLSGRGEIRSRRVLKPIDWALSCIGQVVTFKVAHDGMLKRSGKELSSMNQAVHAYFLRQYGIVSVAERTLHDLFVSTRTGMGHIARLKTFAALTGVPQDAASQAQANMRENNKQKVATRLDDSDRRKSQMLLNSASFDDSTMAGSAIEDLGEWETSLTPSRLLQLREATVFYIKALHTVHASKRGVVEHMQEKGCDLTAAVQHLVKSQHAEHRHTATDLGAGVLEGMLGGGAPAPPAPANGAGSPSTPEAKKKFTLPPGSPVAPSVPQLYPDVVPGSKTVWLEPLELLLGIAEVLFHGIAGFEDSDDAMVEEWKEMMFDKIRERAIADPAGSGVMMGEVDDLLWDCLQVWSGIVKRRMLSIRRMTSWFGDKLGGVKLCKSLHTMDSWKKLLVEKLNCRGRIFSGTLEKRDQLDIFYESYRRTLVDTERSFPLRTPQSTLDFTRLVAAFEEAVLPTVTIDLGGAENIATPVSIHSDEMHHRRKKLFEMRQREKAKRAGEVQQKSSFADRARAKQQKKLGKEEKEEDEEEDMGFHEYFESTDRTLVEDAWSTYGEVVERWTKAVDNSMIELSGNFDGESERYGTLKKDVEKLNSRMEELRAGDSNVEEAGGKQQWARSLTPAQHREARGKVAECWSLLAGIMNAVHTLSSTTGFGENSNITMEFLKDDWVKGGARYDMRGRTKVEAWI</sequence>
<proteinExistence type="predicted"/>
<accession>A0ABQ6MG12</accession>
<gene>
    <name evidence="2" type="ORF">TeGR_g11200</name>
</gene>
<feature type="region of interest" description="Disordered" evidence="1">
    <location>
        <begin position="499"/>
        <end position="550"/>
    </location>
</feature>
<evidence type="ECO:0000313" key="2">
    <source>
        <dbReference type="EMBL" id="GMI25373.1"/>
    </source>
</evidence>
<feature type="compositionally biased region" description="Low complexity" evidence="1">
    <location>
        <begin position="86"/>
        <end position="99"/>
    </location>
</feature>
<dbReference type="PANTHER" id="PTHR39867:SF1">
    <property type="entry name" value="HELICASE ATP-BINDING DOMAIN-CONTAINING PROTEIN"/>
    <property type="match status" value="1"/>
</dbReference>
<name>A0ABQ6MG12_9STRA</name>
<evidence type="ECO:0000313" key="3">
    <source>
        <dbReference type="Proteomes" id="UP001165060"/>
    </source>
</evidence>
<evidence type="ECO:0000256" key="1">
    <source>
        <dbReference type="SAM" id="MobiDB-lite"/>
    </source>
</evidence>
<feature type="compositionally biased region" description="Low complexity" evidence="1">
    <location>
        <begin position="42"/>
        <end position="71"/>
    </location>
</feature>
<dbReference type="EMBL" id="BRYB01002783">
    <property type="protein sequence ID" value="GMI25373.1"/>
    <property type="molecule type" value="Genomic_DNA"/>
</dbReference>
<feature type="region of interest" description="Disordered" evidence="1">
    <location>
        <begin position="880"/>
        <end position="909"/>
    </location>
</feature>
<feature type="region of interest" description="Disordered" evidence="1">
    <location>
        <begin position="1374"/>
        <end position="1406"/>
    </location>
</feature>
<feature type="compositionally biased region" description="Polar residues" evidence="1">
    <location>
        <begin position="32"/>
        <end position="41"/>
    </location>
</feature>
<dbReference type="Gene3D" id="1.10.238.10">
    <property type="entry name" value="EF-hand"/>
    <property type="match status" value="1"/>
</dbReference>
<comment type="caution">
    <text evidence="2">The sequence shown here is derived from an EMBL/GenBank/DDBJ whole genome shotgun (WGS) entry which is preliminary data.</text>
</comment>
<protein>
    <submittedName>
        <fullName evidence="2">Uncharacterized protein</fullName>
    </submittedName>
</protein>
<dbReference type="Proteomes" id="UP001165060">
    <property type="component" value="Unassembled WGS sequence"/>
</dbReference>
<dbReference type="PANTHER" id="PTHR39867">
    <property type="entry name" value="HELICASE ATP-BINDING DOMAIN-CONTAINING PROTEIN"/>
    <property type="match status" value="1"/>
</dbReference>
<organism evidence="2 3">
    <name type="scientific">Tetraparma gracilis</name>
    <dbReference type="NCBI Taxonomy" id="2962635"/>
    <lineage>
        <taxon>Eukaryota</taxon>
        <taxon>Sar</taxon>
        <taxon>Stramenopiles</taxon>
        <taxon>Ochrophyta</taxon>
        <taxon>Bolidophyceae</taxon>
        <taxon>Parmales</taxon>
        <taxon>Triparmaceae</taxon>
        <taxon>Tetraparma</taxon>
    </lineage>
</organism>
<feature type="compositionally biased region" description="Acidic residues" evidence="1">
    <location>
        <begin position="504"/>
        <end position="523"/>
    </location>
</feature>
<feature type="compositionally biased region" description="Polar residues" evidence="1">
    <location>
        <begin position="72"/>
        <end position="85"/>
    </location>
</feature>
<feature type="region of interest" description="Disordered" evidence="1">
    <location>
        <begin position="1637"/>
        <end position="1679"/>
    </location>
</feature>
<keyword evidence="3" id="KW-1185">Reference proteome</keyword>
<feature type="region of interest" description="Disordered" evidence="1">
    <location>
        <begin position="1"/>
        <end position="99"/>
    </location>
</feature>
<reference evidence="2 3" key="1">
    <citation type="journal article" date="2023" name="Commun. Biol.">
        <title>Genome analysis of Parmales, the sister group of diatoms, reveals the evolutionary specialization of diatoms from phago-mixotrophs to photoautotrophs.</title>
        <authorList>
            <person name="Ban H."/>
            <person name="Sato S."/>
            <person name="Yoshikawa S."/>
            <person name="Yamada K."/>
            <person name="Nakamura Y."/>
            <person name="Ichinomiya M."/>
            <person name="Sato N."/>
            <person name="Blanc-Mathieu R."/>
            <person name="Endo H."/>
            <person name="Kuwata A."/>
            <person name="Ogata H."/>
        </authorList>
    </citation>
    <scope>NUCLEOTIDE SEQUENCE [LARGE SCALE GENOMIC DNA]</scope>
</reference>